<proteinExistence type="predicted"/>
<organism evidence="1">
    <name type="scientific">freshwater metagenome</name>
    <dbReference type="NCBI Taxonomy" id="449393"/>
    <lineage>
        <taxon>unclassified sequences</taxon>
        <taxon>metagenomes</taxon>
        <taxon>ecological metagenomes</taxon>
    </lineage>
</organism>
<dbReference type="EMBL" id="CAFBMR010000114">
    <property type="protein sequence ID" value="CAB4928170.1"/>
    <property type="molecule type" value="Genomic_DNA"/>
</dbReference>
<dbReference type="AlphaFoldDB" id="A0A6J7IBM9"/>
<accession>A0A6J7IBM9</accession>
<sequence length="81" mass="8983">MWIKSKDGVTMPGSQSCGDACPAVVQSAGPDVVVIDAARLPDRHIEDLDVDGHIVFAIGHIEKWKLRIEDFAIGKSRDRWR</sequence>
<reference evidence="1" key="1">
    <citation type="submission" date="2020-05" db="EMBL/GenBank/DDBJ databases">
        <authorList>
            <person name="Chiriac C."/>
            <person name="Salcher M."/>
            <person name="Ghai R."/>
            <person name="Kavagutti S V."/>
        </authorList>
    </citation>
    <scope>NUCLEOTIDE SEQUENCE</scope>
</reference>
<name>A0A6J7IBM9_9ZZZZ</name>
<gene>
    <name evidence="1" type="ORF">UFOPK3610_01792</name>
</gene>
<evidence type="ECO:0000313" key="1">
    <source>
        <dbReference type="EMBL" id="CAB4928170.1"/>
    </source>
</evidence>
<protein>
    <submittedName>
        <fullName evidence="1">Unannotated protein</fullName>
    </submittedName>
</protein>